<dbReference type="Proteomes" id="UP000076407">
    <property type="component" value="Unassembled WGS sequence"/>
</dbReference>
<evidence type="ECO:0000313" key="1">
    <source>
        <dbReference type="EnsemblMetazoa" id="AQUA015273-PA"/>
    </source>
</evidence>
<sequence length="108" mass="12412">MGIDREIRNPPRRCWFGLLIRSRRTRHKGPDGLAPKKKSKLKGNDFENVKNIILTYSLHTLHAPATVHWCWIKETPQNDDPCHFTAGKLEAFSLADDDEHVHEQCAKG</sequence>
<reference evidence="1" key="1">
    <citation type="submission" date="2020-05" db="UniProtKB">
        <authorList>
            <consortium name="EnsemblMetazoa"/>
        </authorList>
    </citation>
    <scope>IDENTIFICATION</scope>
    <source>
        <strain evidence="1">SANGQUA</strain>
    </source>
</reference>
<proteinExistence type="predicted"/>
<name>A0A182XTZ2_ANOQN</name>
<dbReference type="EnsemblMetazoa" id="AQUA015273-RA">
    <property type="protein sequence ID" value="AQUA015273-PA"/>
    <property type="gene ID" value="AQUA015273"/>
</dbReference>
<dbReference type="VEuPathDB" id="VectorBase:AQUA015273"/>
<dbReference type="AlphaFoldDB" id="A0A182XTZ2"/>
<keyword evidence="2" id="KW-1185">Reference proteome</keyword>
<organism evidence="1 2">
    <name type="scientific">Anopheles quadriannulatus</name>
    <name type="common">Mosquito</name>
    <dbReference type="NCBI Taxonomy" id="34691"/>
    <lineage>
        <taxon>Eukaryota</taxon>
        <taxon>Metazoa</taxon>
        <taxon>Ecdysozoa</taxon>
        <taxon>Arthropoda</taxon>
        <taxon>Hexapoda</taxon>
        <taxon>Insecta</taxon>
        <taxon>Pterygota</taxon>
        <taxon>Neoptera</taxon>
        <taxon>Endopterygota</taxon>
        <taxon>Diptera</taxon>
        <taxon>Nematocera</taxon>
        <taxon>Culicoidea</taxon>
        <taxon>Culicidae</taxon>
        <taxon>Anophelinae</taxon>
        <taxon>Anopheles</taxon>
    </lineage>
</organism>
<protein>
    <submittedName>
        <fullName evidence="1">Uncharacterized protein</fullName>
    </submittedName>
</protein>
<accession>A0A182XTZ2</accession>
<evidence type="ECO:0000313" key="2">
    <source>
        <dbReference type="Proteomes" id="UP000076407"/>
    </source>
</evidence>